<dbReference type="REBASE" id="51666">
    <property type="entry name" value="S.Asp111ORFBP"/>
</dbReference>
<dbReference type="InterPro" id="IPR051212">
    <property type="entry name" value="Type-I_RE_S_subunit"/>
</dbReference>
<evidence type="ECO:0000256" key="4">
    <source>
        <dbReference type="ARBA" id="ARBA00038652"/>
    </source>
</evidence>
<proteinExistence type="inferred from homology"/>
<accession>I6UE72</accession>
<dbReference type="AlphaFoldDB" id="I6UE72"/>
<dbReference type="SUPFAM" id="SSF116734">
    <property type="entry name" value="DNA methylase specificity domain"/>
    <property type="match status" value="2"/>
</dbReference>
<dbReference type="PANTHER" id="PTHR43140">
    <property type="entry name" value="TYPE-1 RESTRICTION ENZYME ECOKI SPECIFICITY PROTEIN"/>
    <property type="match status" value="1"/>
</dbReference>
<keyword evidence="3" id="KW-0238">DNA-binding</keyword>
<name>I6UE72_9CYAN</name>
<reference evidence="6" key="1">
    <citation type="journal article" date="2012" name="ISME J.">
        <title>Dinitrogen fixation in a unicellular chlorophyll d-containing cyanobacterium.</title>
        <authorList>
            <person name="Pfreundt U."/>
            <person name="Stal L.J."/>
            <person name="Voss B."/>
            <person name="Hess W.R."/>
        </authorList>
    </citation>
    <scope>NUCLEOTIDE SEQUENCE</scope>
    <source>
        <strain evidence="6">HICR111A</strain>
    </source>
</reference>
<dbReference type="Gene3D" id="3.90.220.20">
    <property type="entry name" value="DNA methylase specificity domains"/>
    <property type="match status" value="2"/>
</dbReference>
<keyword evidence="2" id="KW-0680">Restriction system</keyword>
<dbReference type="GO" id="GO:0003677">
    <property type="term" value="F:DNA binding"/>
    <property type="evidence" value="ECO:0007669"/>
    <property type="project" value="UniProtKB-KW"/>
</dbReference>
<dbReference type="GO" id="GO:0009307">
    <property type="term" value="P:DNA restriction-modification system"/>
    <property type="evidence" value="ECO:0007669"/>
    <property type="project" value="UniProtKB-KW"/>
</dbReference>
<organism evidence="6">
    <name type="scientific">Acaryochloris sp. HICR111A</name>
    <dbReference type="NCBI Taxonomy" id="576912"/>
    <lineage>
        <taxon>Bacteria</taxon>
        <taxon>Bacillati</taxon>
        <taxon>Cyanobacteriota</taxon>
        <taxon>Cyanophyceae</taxon>
        <taxon>Acaryochloridales</taxon>
        <taxon>Acaryochloridaceae</taxon>
        <taxon>Acaryochloris</taxon>
    </lineage>
</organism>
<evidence type="ECO:0000256" key="3">
    <source>
        <dbReference type="ARBA" id="ARBA00023125"/>
    </source>
</evidence>
<dbReference type="Gene3D" id="1.10.287.1120">
    <property type="entry name" value="Bipartite methylase S protein"/>
    <property type="match status" value="1"/>
</dbReference>
<dbReference type="Pfam" id="PF01420">
    <property type="entry name" value="Methylase_S"/>
    <property type="match status" value="2"/>
</dbReference>
<evidence type="ECO:0000259" key="5">
    <source>
        <dbReference type="Pfam" id="PF01420"/>
    </source>
</evidence>
<evidence type="ECO:0000256" key="2">
    <source>
        <dbReference type="ARBA" id="ARBA00022747"/>
    </source>
</evidence>
<dbReference type="InterPro" id="IPR044946">
    <property type="entry name" value="Restrct_endonuc_typeI_TRD_sf"/>
</dbReference>
<protein>
    <submittedName>
        <fullName evidence="6">Type I restriction-modification system specificity determinant</fullName>
    </submittedName>
</protein>
<dbReference type="PANTHER" id="PTHR43140:SF1">
    <property type="entry name" value="TYPE I RESTRICTION ENZYME ECOKI SPECIFICITY SUBUNIT"/>
    <property type="match status" value="1"/>
</dbReference>
<dbReference type="EMBL" id="JN585763">
    <property type="protein sequence ID" value="AFM92595.1"/>
    <property type="molecule type" value="Genomic_DNA"/>
</dbReference>
<comment type="similarity">
    <text evidence="1">Belongs to the type-I restriction system S methylase family.</text>
</comment>
<evidence type="ECO:0000313" key="6">
    <source>
        <dbReference type="EMBL" id="AFM92595.1"/>
    </source>
</evidence>
<feature type="domain" description="Type I restriction modification DNA specificity" evidence="5">
    <location>
        <begin position="20"/>
        <end position="191"/>
    </location>
</feature>
<dbReference type="CDD" id="cd17283">
    <property type="entry name" value="RMtype1_S_Hpy180ORF7835P_TRD2-CR2_like"/>
    <property type="match status" value="1"/>
</dbReference>
<dbReference type="InterPro" id="IPR000055">
    <property type="entry name" value="Restrct_endonuc_typeI_TRD"/>
</dbReference>
<feature type="domain" description="Type I restriction modification DNA specificity" evidence="5">
    <location>
        <begin position="231"/>
        <end position="391"/>
    </location>
</feature>
<comment type="subunit">
    <text evidence="4">The methyltransferase is composed of M and S polypeptides.</text>
</comment>
<sequence length="439" mass="49090">MTAPTLLKDSETNWISKVPQDWLVLSIKRLSRVRRGSSPRPIDAPEYFDDTGEYAWVRISDVTASEGRLTSTTQKLSELGASYSVKLNPGDLFLSIAGSVGKPCITEIKCCIHDGFVYFPGYKGDKKFLFYIFESGEAYGGLGKLGTQLNLNTDTVGWIQIPYPTVEVQKSIANFLDRKTAAISTLIAKKQRLIQLLEEKRTALINQAVTKGLTPNTPMKDSGIPWIGEIPEHWEVRRLKFALQQLVDCKNRTPEYVDDGKYAVVRTTNIRQGKFLSENLLRTNRANYEKWTQRAIPQSGHIIFTREAPAGEACKVPELPKVCLGQRTMLFIPNQRCLTSNFLLLSIYGGAVDGFVKSASSGSTVSHLRVEQVGDLPIFVPPLLEQKSISEEINFQLERQDNLVAITQLSIEKLREYRRSLITAAVTGKLDISEVDSNV</sequence>
<evidence type="ECO:0000256" key="1">
    <source>
        <dbReference type="ARBA" id="ARBA00010923"/>
    </source>
</evidence>